<dbReference type="Pfam" id="PF10509">
    <property type="entry name" value="GalKase_gal_bdg"/>
    <property type="match status" value="1"/>
</dbReference>
<dbReference type="Proteomes" id="UP000194153">
    <property type="component" value="Unassembled WGS sequence"/>
</dbReference>
<evidence type="ECO:0000256" key="4">
    <source>
        <dbReference type="ARBA" id="ARBA00022777"/>
    </source>
</evidence>
<dbReference type="InterPro" id="IPR013750">
    <property type="entry name" value="GHMP_kinase_C_dom"/>
</dbReference>
<dbReference type="InterPro" id="IPR006206">
    <property type="entry name" value="Mevalonate/galactokinase"/>
</dbReference>
<dbReference type="EMBL" id="BDQG01000001">
    <property type="protein sequence ID" value="GAW68366.1"/>
    <property type="molecule type" value="Genomic_DNA"/>
</dbReference>
<dbReference type="InterPro" id="IPR036554">
    <property type="entry name" value="GHMP_kinase_C_sf"/>
</dbReference>
<dbReference type="InterPro" id="IPR020568">
    <property type="entry name" value="Ribosomal_Su5_D2-typ_SF"/>
</dbReference>
<evidence type="ECO:0000259" key="9">
    <source>
        <dbReference type="Pfam" id="PF08544"/>
    </source>
</evidence>
<feature type="domain" description="GHMP kinase N-terminal" evidence="8">
    <location>
        <begin position="90"/>
        <end position="171"/>
    </location>
</feature>
<evidence type="ECO:0000256" key="2">
    <source>
        <dbReference type="ARBA" id="ARBA00022679"/>
    </source>
</evidence>
<dbReference type="InterPro" id="IPR000705">
    <property type="entry name" value="Galactokinase"/>
</dbReference>
<evidence type="ECO:0000256" key="7">
    <source>
        <dbReference type="NCBIfam" id="TIGR00131"/>
    </source>
</evidence>
<dbReference type="PIRSF" id="PIRSF000530">
    <property type="entry name" value="Galactokinase"/>
    <property type="match status" value="1"/>
</dbReference>
<keyword evidence="2" id="KW-0808">Transferase</keyword>
<keyword evidence="3" id="KW-0547">Nucleotide-binding</keyword>
<dbReference type="Pfam" id="PF08544">
    <property type="entry name" value="GHMP_kinases_C"/>
    <property type="match status" value="1"/>
</dbReference>
<evidence type="ECO:0000313" key="12">
    <source>
        <dbReference type="Proteomes" id="UP000194153"/>
    </source>
</evidence>
<evidence type="ECO:0000256" key="1">
    <source>
        <dbReference type="ARBA" id="ARBA00006566"/>
    </source>
</evidence>
<keyword evidence="6" id="KW-0119">Carbohydrate metabolism</keyword>
<dbReference type="SUPFAM" id="SSF54211">
    <property type="entry name" value="Ribosomal protein S5 domain 2-like"/>
    <property type="match status" value="1"/>
</dbReference>
<dbReference type="InterPro" id="IPR006204">
    <property type="entry name" value="GHMP_kinase_N_dom"/>
</dbReference>
<dbReference type="PRINTS" id="PR00473">
    <property type="entry name" value="GALCTOKINASE"/>
</dbReference>
<dbReference type="NCBIfam" id="TIGR00131">
    <property type="entry name" value="gal_kin"/>
    <property type="match status" value="1"/>
</dbReference>
<protein>
    <recommendedName>
        <fullName evidence="7">Galactokinase</fullName>
        <ecNumber evidence="7">2.7.1.6</ecNumber>
    </recommendedName>
</protein>
<dbReference type="InterPro" id="IPR006203">
    <property type="entry name" value="GHMP_knse_ATP-bd_CS"/>
</dbReference>
<evidence type="ECO:0000259" key="10">
    <source>
        <dbReference type="Pfam" id="PF10509"/>
    </source>
</evidence>
<keyword evidence="12" id="KW-1185">Reference proteome</keyword>
<name>A0ABQ0MMR1_9BACT</name>
<dbReference type="InterPro" id="IPR019539">
    <property type="entry name" value="GalKase_N"/>
</dbReference>
<dbReference type="Gene3D" id="3.30.70.890">
    <property type="entry name" value="GHMP kinase, C-terminal domain"/>
    <property type="match status" value="1"/>
</dbReference>
<reference evidence="11 12" key="1">
    <citation type="submission" date="2017-04" db="EMBL/GenBank/DDBJ databases">
        <authorList>
            <consortium name="Geobacter pelophilus Genome Sequencing"/>
            <person name="Aoyagi T."/>
            <person name="Koike H."/>
            <person name="Hori T."/>
        </authorList>
    </citation>
    <scope>NUCLEOTIDE SEQUENCE [LARGE SCALE GENOMIC DNA]</scope>
    <source>
        <strain evidence="11 12">Drf2</strain>
    </source>
</reference>
<organism evidence="11 12">
    <name type="scientific">Geoanaerobacter pelophilus</name>
    <dbReference type="NCBI Taxonomy" id="60036"/>
    <lineage>
        <taxon>Bacteria</taxon>
        <taxon>Pseudomonadati</taxon>
        <taxon>Thermodesulfobacteriota</taxon>
        <taxon>Desulfuromonadia</taxon>
        <taxon>Geobacterales</taxon>
        <taxon>Geobacteraceae</taxon>
        <taxon>Geoanaerobacter</taxon>
    </lineage>
</organism>
<dbReference type="Pfam" id="PF00288">
    <property type="entry name" value="GHMP_kinases_N"/>
    <property type="match status" value="1"/>
</dbReference>
<dbReference type="SUPFAM" id="SSF55060">
    <property type="entry name" value="GHMP Kinase, C-terminal domain"/>
    <property type="match status" value="1"/>
</dbReference>
<dbReference type="InterPro" id="IPR014721">
    <property type="entry name" value="Ribsml_uS5_D2-typ_fold_subgr"/>
</dbReference>
<dbReference type="Gene3D" id="3.30.230.10">
    <property type="match status" value="1"/>
</dbReference>
<comment type="similarity">
    <text evidence="1">Belongs to the GHMP kinase family. GalK subfamily.</text>
</comment>
<evidence type="ECO:0000259" key="8">
    <source>
        <dbReference type="Pfam" id="PF00288"/>
    </source>
</evidence>
<dbReference type="PANTHER" id="PTHR10457:SF7">
    <property type="entry name" value="GALACTOKINASE-RELATED"/>
    <property type="match status" value="1"/>
</dbReference>
<proteinExistence type="inferred from homology"/>
<keyword evidence="5" id="KW-0067">ATP-binding</keyword>
<dbReference type="PRINTS" id="PR00959">
    <property type="entry name" value="MEVGALKINASE"/>
</dbReference>
<evidence type="ECO:0000256" key="5">
    <source>
        <dbReference type="ARBA" id="ARBA00022840"/>
    </source>
</evidence>
<keyword evidence="6" id="KW-0299">Galactose metabolism</keyword>
<sequence>MSAATEFEKTFEVPCEVTARAPGRVNLLGEHTDYNDGFVLPIAVPLETTVELARSRDGRNHYYAEDLQERAWSETGGTVPSGFAAYLHGCLALLRLSGHHVEPVSVRVSSQVPMGSGLSSSAALEVAFLRGMRELFRLDLDDVEIALMAQQAEIRYAGVNCGIMDQMAASLADSTHMLFIDTRSLERKLLPLPPRSELLVIDCGIPRRLGESMYNLRRLECEEAAELLGVGSLRDLSDLEQLIKLPRHLARRARHVMTENERVLEAVKGVHGCRFGELMNASHKSLRDDFQVSIPELDLLARLLQEQVDVYGARLTGAGFGGACVALVREGKAAEVASNVLALYREQGQQGKLLVPQ</sequence>
<dbReference type="PANTHER" id="PTHR10457">
    <property type="entry name" value="MEVALONATE KINASE/GALACTOKINASE"/>
    <property type="match status" value="1"/>
</dbReference>
<evidence type="ECO:0000313" key="11">
    <source>
        <dbReference type="EMBL" id="GAW68366.1"/>
    </source>
</evidence>
<dbReference type="EC" id="2.7.1.6" evidence="7"/>
<evidence type="ECO:0000256" key="6">
    <source>
        <dbReference type="ARBA" id="ARBA00023144"/>
    </source>
</evidence>
<reference evidence="12" key="2">
    <citation type="submission" date="2017-05" db="EMBL/GenBank/DDBJ databases">
        <title>Draft genome sequence of Geobacter pelophilus, a iron(III)-reducing bacteria.</title>
        <authorList>
            <person name="Aoyagi T."/>
            <person name="Koike H."/>
            <person name="Morita T."/>
            <person name="Sato Y."/>
            <person name="Habe H."/>
            <person name="Hori T."/>
        </authorList>
    </citation>
    <scope>NUCLEOTIDE SEQUENCE [LARGE SCALE GENOMIC DNA]</scope>
    <source>
        <strain evidence="12">Drf2</strain>
    </source>
</reference>
<accession>A0ABQ0MMR1</accession>
<dbReference type="PROSITE" id="PS00627">
    <property type="entry name" value="GHMP_KINASES_ATP"/>
    <property type="match status" value="1"/>
</dbReference>
<keyword evidence="4" id="KW-0418">Kinase</keyword>
<gene>
    <name evidence="11" type="ORF">GPEL0_01r4683</name>
</gene>
<feature type="domain" description="Galactokinase N-terminal" evidence="10">
    <location>
        <begin position="6"/>
        <end position="53"/>
    </location>
</feature>
<feature type="domain" description="GHMP kinase C-terminal" evidence="9">
    <location>
        <begin position="274"/>
        <end position="344"/>
    </location>
</feature>
<dbReference type="RefSeq" id="WP_085814519.1">
    <property type="nucleotide sequence ID" value="NZ_BDQG01000001.1"/>
</dbReference>
<evidence type="ECO:0000256" key="3">
    <source>
        <dbReference type="ARBA" id="ARBA00022741"/>
    </source>
</evidence>
<comment type="caution">
    <text evidence="11">The sequence shown here is derived from an EMBL/GenBank/DDBJ whole genome shotgun (WGS) entry which is preliminary data.</text>
</comment>